<keyword evidence="1" id="KW-1133">Transmembrane helix</keyword>
<sequence>MPPSLSTLKTTFHCTPQSHLYVLNLKAFCLFLVSLLFNDVQA</sequence>
<organism evidence="2">
    <name type="scientific">Vibrio cholerae O1</name>
    <dbReference type="NCBI Taxonomy" id="127906"/>
    <lineage>
        <taxon>Bacteria</taxon>
        <taxon>Pseudomonadati</taxon>
        <taxon>Pseudomonadota</taxon>
        <taxon>Gammaproteobacteria</taxon>
        <taxon>Vibrionales</taxon>
        <taxon>Vibrionaceae</taxon>
        <taxon>Vibrio</taxon>
    </lineage>
</organism>
<keyword evidence="1" id="KW-0472">Membrane</keyword>
<evidence type="ECO:0000313" key="2">
    <source>
        <dbReference type="EMBL" id="AKA21283.1"/>
    </source>
</evidence>
<accession>A0A0D5XR08</accession>
<name>A0A0D5XR08_VIBCL</name>
<dbReference type="AlphaFoldDB" id="A0A0D5XR08"/>
<feature type="transmembrane region" description="Helical" evidence="1">
    <location>
        <begin position="20"/>
        <end position="37"/>
    </location>
</feature>
<reference evidence="2" key="1">
    <citation type="submission" date="2014-05" db="EMBL/GenBank/DDBJ databases">
        <title>A SXT Element and IncC Mega-plasmid Coexisting in a Multidrug Resistant, Extended-Spectrum-beta-Lactamase-Producing Vibrio cholerae O1 El Tor Strain of China.</title>
        <authorList>
            <person name="Wang R."/>
            <person name="Li J."/>
            <person name="Kan B."/>
        </authorList>
    </citation>
    <scope>NUCLEOTIDE SEQUENCE</scope>
    <source>
        <strain evidence="2">ICDC-1307</strain>
    </source>
</reference>
<evidence type="ECO:0000256" key="1">
    <source>
        <dbReference type="SAM" id="Phobius"/>
    </source>
</evidence>
<protein>
    <submittedName>
        <fullName evidence="2">Uncharacterized protein</fullName>
    </submittedName>
</protein>
<proteinExistence type="predicted"/>
<keyword evidence="1" id="KW-0812">Transmembrane</keyword>
<dbReference type="EMBL" id="KJ817376">
    <property type="protein sequence ID" value="AKA21283.1"/>
    <property type="molecule type" value="Genomic_DNA"/>
</dbReference>